<gene>
    <name evidence="1" type="ORF">Scep_025816</name>
</gene>
<keyword evidence="2" id="KW-1185">Reference proteome</keyword>
<reference evidence="1 2" key="1">
    <citation type="submission" date="2024-01" db="EMBL/GenBank/DDBJ databases">
        <title>Genome assemblies of Stephania.</title>
        <authorList>
            <person name="Yang L."/>
        </authorList>
    </citation>
    <scope>NUCLEOTIDE SEQUENCE [LARGE SCALE GENOMIC DNA]</scope>
    <source>
        <strain evidence="1">JXDWG</strain>
        <tissue evidence="1">Leaf</tissue>
    </source>
</reference>
<protein>
    <submittedName>
        <fullName evidence="1">Uncharacterized protein</fullName>
    </submittedName>
</protein>
<evidence type="ECO:0000313" key="2">
    <source>
        <dbReference type="Proteomes" id="UP001419268"/>
    </source>
</evidence>
<organism evidence="1 2">
    <name type="scientific">Stephania cephalantha</name>
    <dbReference type="NCBI Taxonomy" id="152367"/>
    <lineage>
        <taxon>Eukaryota</taxon>
        <taxon>Viridiplantae</taxon>
        <taxon>Streptophyta</taxon>
        <taxon>Embryophyta</taxon>
        <taxon>Tracheophyta</taxon>
        <taxon>Spermatophyta</taxon>
        <taxon>Magnoliopsida</taxon>
        <taxon>Ranunculales</taxon>
        <taxon>Menispermaceae</taxon>
        <taxon>Menispermoideae</taxon>
        <taxon>Cissampelideae</taxon>
        <taxon>Stephania</taxon>
    </lineage>
</organism>
<name>A0AAP0HRI8_9MAGN</name>
<dbReference type="Proteomes" id="UP001419268">
    <property type="component" value="Unassembled WGS sequence"/>
</dbReference>
<sequence length="98" mass="11573">MEIEEEPAESWREVVRKGKYKNEAAKIFEYYPKVTFLVVVDSRALKWVVEVLKDVLNGKDDLHYKKKSKQQQTNQLQNWYGFVAKRLCNISATDQKCC</sequence>
<dbReference type="AlphaFoldDB" id="A0AAP0HRI8"/>
<accession>A0AAP0HRI8</accession>
<proteinExistence type="predicted"/>
<dbReference type="EMBL" id="JBBNAG010000011">
    <property type="protein sequence ID" value="KAK9094347.1"/>
    <property type="molecule type" value="Genomic_DNA"/>
</dbReference>
<evidence type="ECO:0000313" key="1">
    <source>
        <dbReference type="EMBL" id="KAK9094347.1"/>
    </source>
</evidence>
<comment type="caution">
    <text evidence="1">The sequence shown here is derived from an EMBL/GenBank/DDBJ whole genome shotgun (WGS) entry which is preliminary data.</text>
</comment>